<organism evidence="2 3">
    <name type="scientific">Corynebacterium choanae</name>
    <dbReference type="NCBI Taxonomy" id="1862358"/>
    <lineage>
        <taxon>Bacteria</taxon>
        <taxon>Bacillati</taxon>
        <taxon>Actinomycetota</taxon>
        <taxon>Actinomycetes</taxon>
        <taxon>Mycobacteriales</taxon>
        <taxon>Corynebacteriaceae</taxon>
        <taxon>Corynebacterium</taxon>
    </lineage>
</organism>
<dbReference type="RefSeq" id="WP_123930017.1">
    <property type="nucleotide sequence ID" value="NZ_CP033896.1"/>
</dbReference>
<dbReference type="KEGG" id="ccho:CCHOA_10815"/>
<dbReference type="PANTHER" id="PTHR11669:SF8">
    <property type="entry name" value="DNA POLYMERASE III SUBUNIT DELTA"/>
    <property type="match status" value="1"/>
</dbReference>
<dbReference type="NCBIfam" id="TIGR00678">
    <property type="entry name" value="holB"/>
    <property type="match status" value="1"/>
</dbReference>
<gene>
    <name evidence="2" type="primary">dnaX1</name>
    <name evidence="2" type="ORF">CCHOA_10815</name>
</gene>
<dbReference type="Pfam" id="PF13177">
    <property type="entry name" value="DNA_pol3_delta2"/>
    <property type="match status" value="1"/>
</dbReference>
<dbReference type="SMART" id="SM00382">
    <property type="entry name" value="AAA"/>
    <property type="match status" value="1"/>
</dbReference>
<dbReference type="EC" id="2.7.7.7" evidence="2"/>
<reference evidence="2 3" key="1">
    <citation type="submission" date="2018-11" db="EMBL/GenBank/DDBJ databases">
        <authorList>
            <person name="Kleinhagauer T."/>
            <person name="Glaeser S.P."/>
            <person name="Spergser J."/>
            <person name="Ruckert C."/>
            <person name="Kaempfer P."/>
            <person name="Busse H.-J."/>
        </authorList>
    </citation>
    <scope>NUCLEOTIDE SEQUENCE [LARGE SCALE GENOMIC DNA]</scope>
    <source>
        <strain evidence="2 3">200CH</strain>
    </source>
</reference>
<proteinExistence type="predicted"/>
<dbReference type="InterPro" id="IPR004622">
    <property type="entry name" value="DNA_pol_HolB"/>
</dbReference>
<dbReference type="InterPro" id="IPR003593">
    <property type="entry name" value="AAA+_ATPase"/>
</dbReference>
<protein>
    <submittedName>
        <fullName evidence="2">DNA polymerase III subunit tau</fullName>
        <ecNumber evidence="2">2.7.7.7</ecNumber>
    </submittedName>
</protein>
<dbReference type="AlphaFoldDB" id="A0A3G6J8U8"/>
<dbReference type="PANTHER" id="PTHR11669">
    <property type="entry name" value="REPLICATION FACTOR C / DNA POLYMERASE III GAMMA-TAU SUBUNIT"/>
    <property type="match status" value="1"/>
</dbReference>
<dbReference type="InterPro" id="IPR050238">
    <property type="entry name" value="DNA_Rep/Repair_Clamp_Loader"/>
</dbReference>
<evidence type="ECO:0000259" key="1">
    <source>
        <dbReference type="SMART" id="SM00382"/>
    </source>
</evidence>
<dbReference type="GO" id="GO:0008408">
    <property type="term" value="F:3'-5' exonuclease activity"/>
    <property type="evidence" value="ECO:0007669"/>
    <property type="project" value="InterPro"/>
</dbReference>
<evidence type="ECO:0000313" key="2">
    <source>
        <dbReference type="EMBL" id="AZA14541.1"/>
    </source>
</evidence>
<keyword evidence="2" id="KW-0548">Nucleotidyltransferase</keyword>
<dbReference type="EMBL" id="CP033896">
    <property type="protein sequence ID" value="AZA14541.1"/>
    <property type="molecule type" value="Genomic_DNA"/>
</dbReference>
<dbReference type="SUPFAM" id="SSF52540">
    <property type="entry name" value="P-loop containing nucleoside triphosphate hydrolases"/>
    <property type="match status" value="1"/>
</dbReference>
<dbReference type="Gene3D" id="3.40.50.300">
    <property type="entry name" value="P-loop containing nucleotide triphosphate hydrolases"/>
    <property type="match status" value="1"/>
</dbReference>
<dbReference type="NCBIfam" id="NF005926">
    <property type="entry name" value="PRK07940.1"/>
    <property type="match status" value="1"/>
</dbReference>
<dbReference type="Proteomes" id="UP000269019">
    <property type="component" value="Chromosome"/>
</dbReference>
<name>A0A3G6J8U8_9CORY</name>
<evidence type="ECO:0000313" key="3">
    <source>
        <dbReference type="Proteomes" id="UP000269019"/>
    </source>
</evidence>
<dbReference type="InterPro" id="IPR027417">
    <property type="entry name" value="P-loop_NTPase"/>
</dbReference>
<dbReference type="GO" id="GO:0006261">
    <property type="term" value="P:DNA-templated DNA replication"/>
    <property type="evidence" value="ECO:0007669"/>
    <property type="project" value="TreeGrafter"/>
</dbReference>
<keyword evidence="2" id="KW-0808">Transferase</keyword>
<feature type="domain" description="AAA+ ATPase" evidence="1">
    <location>
        <begin position="52"/>
        <end position="196"/>
    </location>
</feature>
<dbReference type="OrthoDB" id="9809531at2"/>
<dbReference type="GO" id="GO:0003887">
    <property type="term" value="F:DNA-directed DNA polymerase activity"/>
    <property type="evidence" value="ECO:0007669"/>
    <property type="project" value="UniProtKB-EC"/>
</dbReference>
<keyword evidence="3" id="KW-1185">Reference proteome</keyword>
<sequence length="414" mass="43829">MSEHQSGKQPQLPPVFATLAAGSHTVAPLAAAAAAARRIADGCPLPTDATAMTHSWLVTGPPGAGRSTAALAFAAALVCDDPTTVGCGSCHACHTARTGSHADVLHIVPAEASISVAKMREVIRQAYAAPTVARWRVIIIEDADRLTDAAANALLKTVEEPPARTIIMLCAPSNDPADIAVTLTSRCRQLYIPTPSVSQVADQLQHNTNLSRAQAETAAAASACHIGRARHLATSANARARRDAVLAIANTFTSGSEAFLQVTKLIRIIEEEADESLKPKETHELEKLKTALGTEATGKGTRAALRGTATELKNLEEQQKKRRKRFHTDAIDMSLTDLAGIIRDGLAQATGAGVAPMNPDKQPIIDKLANNYSPASLIACFDAISECRTMLTMNTGYQVALDAMLAKMRIACRR</sequence>
<accession>A0A3G6J8U8</accession>